<gene>
    <name evidence="2" type="ORF">K460DRAFT_361206</name>
</gene>
<name>A0A9P4LC73_9PLEO</name>
<proteinExistence type="predicted"/>
<dbReference type="Proteomes" id="UP000800039">
    <property type="component" value="Unassembled WGS sequence"/>
</dbReference>
<protein>
    <submittedName>
        <fullName evidence="2">Uncharacterized protein</fullName>
    </submittedName>
</protein>
<accession>A0A9P4LC73</accession>
<dbReference type="EMBL" id="ML976614">
    <property type="protein sequence ID" value="KAF1850401.1"/>
    <property type="molecule type" value="Genomic_DNA"/>
</dbReference>
<feature type="transmembrane region" description="Helical" evidence="1">
    <location>
        <begin position="6"/>
        <end position="30"/>
    </location>
</feature>
<dbReference type="AlphaFoldDB" id="A0A9P4LC73"/>
<organism evidence="2 3">
    <name type="scientific">Cucurbitaria berberidis CBS 394.84</name>
    <dbReference type="NCBI Taxonomy" id="1168544"/>
    <lineage>
        <taxon>Eukaryota</taxon>
        <taxon>Fungi</taxon>
        <taxon>Dikarya</taxon>
        <taxon>Ascomycota</taxon>
        <taxon>Pezizomycotina</taxon>
        <taxon>Dothideomycetes</taxon>
        <taxon>Pleosporomycetidae</taxon>
        <taxon>Pleosporales</taxon>
        <taxon>Pleosporineae</taxon>
        <taxon>Cucurbitariaceae</taxon>
        <taxon>Cucurbitaria</taxon>
    </lineage>
</organism>
<dbReference type="RefSeq" id="XP_040792964.1">
    <property type="nucleotide sequence ID" value="XM_040932411.1"/>
</dbReference>
<evidence type="ECO:0000313" key="3">
    <source>
        <dbReference type="Proteomes" id="UP000800039"/>
    </source>
</evidence>
<evidence type="ECO:0000256" key="1">
    <source>
        <dbReference type="SAM" id="Phobius"/>
    </source>
</evidence>
<comment type="caution">
    <text evidence="2">The sequence shown here is derived from an EMBL/GenBank/DDBJ whole genome shotgun (WGS) entry which is preliminary data.</text>
</comment>
<keyword evidence="1" id="KW-0472">Membrane</keyword>
<evidence type="ECO:0000313" key="2">
    <source>
        <dbReference type="EMBL" id="KAF1850401.1"/>
    </source>
</evidence>
<keyword evidence="3" id="KW-1185">Reference proteome</keyword>
<reference evidence="2" key="1">
    <citation type="submission" date="2020-01" db="EMBL/GenBank/DDBJ databases">
        <authorList>
            <consortium name="DOE Joint Genome Institute"/>
            <person name="Haridas S."/>
            <person name="Albert R."/>
            <person name="Binder M."/>
            <person name="Bloem J."/>
            <person name="Labutti K."/>
            <person name="Salamov A."/>
            <person name="Andreopoulos B."/>
            <person name="Baker S.E."/>
            <person name="Barry K."/>
            <person name="Bills G."/>
            <person name="Bluhm B.H."/>
            <person name="Cannon C."/>
            <person name="Castanera R."/>
            <person name="Culley D.E."/>
            <person name="Daum C."/>
            <person name="Ezra D."/>
            <person name="Gonzalez J.B."/>
            <person name="Henrissat B."/>
            <person name="Kuo A."/>
            <person name="Liang C."/>
            <person name="Lipzen A."/>
            <person name="Lutzoni F."/>
            <person name="Magnuson J."/>
            <person name="Mondo S."/>
            <person name="Nolan M."/>
            <person name="Ohm R."/>
            <person name="Pangilinan J."/>
            <person name="Park H.-J."/>
            <person name="Ramirez L."/>
            <person name="Alfaro M."/>
            <person name="Sun H."/>
            <person name="Tritt A."/>
            <person name="Yoshinaga Y."/>
            <person name="Zwiers L.-H."/>
            <person name="Turgeon B.G."/>
            <person name="Goodwin S.B."/>
            <person name="Spatafora J.W."/>
            <person name="Crous P.W."/>
            <person name="Grigoriev I.V."/>
        </authorList>
    </citation>
    <scope>NUCLEOTIDE SEQUENCE</scope>
    <source>
        <strain evidence="2">CBS 394.84</strain>
    </source>
</reference>
<sequence length="69" mass="7751">MPTSMISIVPTSAVLYMIYPLSYFSAIAYYHETRSPTKAHPANPKPRSCRAHRPSAIVALQKKVGIFMR</sequence>
<dbReference type="GeneID" id="63849662"/>
<keyword evidence="1" id="KW-1133">Transmembrane helix</keyword>
<keyword evidence="1" id="KW-0812">Transmembrane</keyword>